<dbReference type="InterPro" id="IPR036603">
    <property type="entry name" value="RBP11-like"/>
</dbReference>
<comment type="similarity">
    <text evidence="1 12">Belongs to the RNA polymerase alpha chain family.</text>
</comment>
<evidence type="ECO:0000256" key="4">
    <source>
        <dbReference type="ARBA" id="ARBA00022478"/>
    </source>
</evidence>
<dbReference type="GO" id="GO:0006351">
    <property type="term" value="P:DNA-templated transcription"/>
    <property type="evidence" value="ECO:0007669"/>
    <property type="project" value="UniProtKB-UniRule"/>
</dbReference>
<evidence type="ECO:0000256" key="12">
    <source>
        <dbReference type="HAMAP-Rule" id="MF_00059"/>
    </source>
</evidence>
<comment type="domain">
    <text evidence="12">The N-terminal domain is essential for RNAP assembly and basal transcription, whereas the C-terminal domain is involved in interaction with transcriptional regulators and with upstream promoter elements.</text>
</comment>
<dbReference type="GO" id="GO:0005737">
    <property type="term" value="C:cytoplasm"/>
    <property type="evidence" value="ECO:0007669"/>
    <property type="project" value="UniProtKB-ARBA"/>
</dbReference>
<dbReference type="FunFam" id="2.170.120.12:FF:000001">
    <property type="entry name" value="DNA-directed RNA polymerase subunit alpha"/>
    <property type="match status" value="1"/>
</dbReference>
<keyword evidence="15" id="KW-1185">Reference proteome</keyword>
<evidence type="ECO:0000256" key="5">
    <source>
        <dbReference type="ARBA" id="ARBA00022679"/>
    </source>
</evidence>
<feature type="domain" description="DNA-directed RNA polymerase RpoA/D/Rpb3-type" evidence="13">
    <location>
        <begin position="26"/>
        <end position="236"/>
    </location>
</feature>
<dbReference type="STRING" id="309803.CTN_1021"/>
<dbReference type="InterPro" id="IPR036643">
    <property type="entry name" value="RNApol_insert_sf"/>
</dbReference>
<keyword evidence="5 12" id="KW-0808">Transferase</keyword>
<organism evidence="14 15">
    <name type="scientific">Thermotoga neapolitana (strain ATCC 49049 / DSM 4359 / NBRC 107923 / NS-E)</name>
    <dbReference type="NCBI Taxonomy" id="309803"/>
    <lineage>
        <taxon>Bacteria</taxon>
        <taxon>Thermotogati</taxon>
        <taxon>Thermotogota</taxon>
        <taxon>Thermotogae</taxon>
        <taxon>Thermotogales</taxon>
        <taxon>Thermotogaceae</taxon>
        <taxon>Thermotoga</taxon>
    </lineage>
</organism>
<dbReference type="SUPFAM" id="SSF55257">
    <property type="entry name" value="RBP11-like subunits of RNA polymerase"/>
    <property type="match status" value="1"/>
</dbReference>
<dbReference type="GO" id="GO:0003899">
    <property type="term" value="F:DNA-directed RNA polymerase activity"/>
    <property type="evidence" value="ECO:0007669"/>
    <property type="project" value="UniProtKB-UniRule"/>
</dbReference>
<dbReference type="GO" id="GO:0046983">
    <property type="term" value="F:protein dimerization activity"/>
    <property type="evidence" value="ECO:0007669"/>
    <property type="project" value="InterPro"/>
</dbReference>
<evidence type="ECO:0000256" key="3">
    <source>
        <dbReference type="ARBA" id="ARBA00015972"/>
    </source>
</evidence>
<feature type="region of interest" description="Alpha N-terminal domain (alpha-NTD)" evidence="12">
    <location>
        <begin position="1"/>
        <end position="241"/>
    </location>
</feature>
<proteinExistence type="inferred from homology"/>
<dbReference type="SMART" id="SM00662">
    <property type="entry name" value="RPOLD"/>
    <property type="match status" value="1"/>
</dbReference>
<keyword evidence="6 12" id="KW-0548">Nucleotidyltransferase</keyword>
<evidence type="ECO:0000256" key="1">
    <source>
        <dbReference type="ARBA" id="ARBA00007123"/>
    </source>
</evidence>
<dbReference type="EC" id="2.7.7.6" evidence="2 12"/>
<dbReference type="Proteomes" id="UP000000445">
    <property type="component" value="Chromosome"/>
</dbReference>
<dbReference type="GO" id="GO:0003677">
    <property type="term" value="F:DNA binding"/>
    <property type="evidence" value="ECO:0007669"/>
    <property type="project" value="UniProtKB-UniRule"/>
</dbReference>
<dbReference type="InterPro" id="IPR011263">
    <property type="entry name" value="DNA-dir_RNA_pol_RpoA/D/Rpb3"/>
</dbReference>
<evidence type="ECO:0000256" key="11">
    <source>
        <dbReference type="ARBA" id="ARBA00066029"/>
    </source>
</evidence>
<dbReference type="NCBIfam" id="NF003513">
    <property type="entry name" value="PRK05182.1-2"/>
    <property type="match status" value="1"/>
</dbReference>
<dbReference type="InterPro" id="IPR011260">
    <property type="entry name" value="RNAP_asu_C"/>
</dbReference>
<dbReference type="Pfam" id="PF01000">
    <property type="entry name" value="RNA_pol_A_bac"/>
    <property type="match status" value="1"/>
</dbReference>
<keyword evidence="7 12" id="KW-0804">Transcription</keyword>
<dbReference type="InterPro" id="IPR011262">
    <property type="entry name" value="DNA-dir_RNA_pol_insert"/>
</dbReference>
<reference evidence="14 15" key="1">
    <citation type="journal article" date="2009" name="Biosci. Biotechnol. Biochem.">
        <title>WeGAS: a web-based microbial genome annotation system.</title>
        <authorList>
            <person name="Lee D."/>
            <person name="Seo H."/>
            <person name="Park C."/>
            <person name="Park K."/>
        </authorList>
    </citation>
    <scope>NUCLEOTIDE SEQUENCE [LARGE SCALE GENOMIC DNA]</scope>
    <source>
        <strain evidence="15">ATCC 49049 / DSM 4359 / NBRC 107923 / NS-E</strain>
    </source>
</reference>
<dbReference type="SUPFAM" id="SSF47789">
    <property type="entry name" value="C-terminal domain of RNA polymerase alpha subunit"/>
    <property type="match status" value="1"/>
</dbReference>
<evidence type="ECO:0000256" key="10">
    <source>
        <dbReference type="ARBA" id="ARBA00048552"/>
    </source>
</evidence>
<comment type="function">
    <text evidence="12">DNA-dependent RNA polymerase catalyzes the transcription of DNA into RNA using the four ribonucleoside triphosphates as substrates.</text>
</comment>
<dbReference type="EMBL" id="CP000916">
    <property type="protein sequence ID" value="ACM23197.1"/>
    <property type="molecule type" value="Genomic_DNA"/>
</dbReference>
<dbReference type="GO" id="GO:0000428">
    <property type="term" value="C:DNA-directed RNA polymerase complex"/>
    <property type="evidence" value="ECO:0007669"/>
    <property type="project" value="UniProtKB-KW"/>
</dbReference>
<dbReference type="HOGENOM" id="CLU_053084_0_1_0"/>
<dbReference type="Gene3D" id="3.30.1360.10">
    <property type="entry name" value="RNA polymerase, RBP11-like subunit"/>
    <property type="match status" value="1"/>
</dbReference>
<dbReference type="Pfam" id="PF03118">
    <property type="entry name" value="RNA_pol_A_CTD"/>
    <property type="match status" value="1"/>
</dbReference>
<dbReference type="AlphaFoldDB" id="B9K8B4"/>
<dbReference type="NCBIfam" id="NF003519">
    <property type="entry name" value="PRK05182.2-5"/>
    <property type="match status" value="1"/>
</dbReference>
<dbReference type="SUPFAM" id="SSF56553">
    <property type="entry name" value="Insert subdomain of RNA polymerase alpha subunit"/>
    <property type="match status" value="1"/>
</dbReference>
<protein>
    <recommendedName>
        <fullName evidence="3 12">DNA-directed RNA polymerase subunit alpha</fullName>
        <shortName evidence="12">RNAP subunit alpha</shortName>
        <ecNumber evidence="2 12">2.7.7.6</ecNumber>
    </recommendedName>
    <alternativeName>
        <fullName evidence="9 12">RNA polymerase subunit alpha</fullName>
    </alternativeName>
    <alternativeName>
        <fullName evidence="8 12">Transcriptase subunit alpha</fullName>
    </alternativeName>
</protein>
<accession>B9K8B4</accession>
<dbReference type="KEGG" id="tna:CTN_1021"/>
<evidence type="ECO:0000259" key="13">
    <source>
        <dbReference type="SMART" id="SM00662"/>
    </source>
</evidence>
<evidence type="ECO:0000313" key="15">
    <source>
        <dbReference type="Proteomes" id="UP000000445"/>
    </source>
</evidence>
<dbReference type="CDD" id="cd06928">
    <property type="entry name" value="RNAP_alpha_NTD"/>
    <property type="match status" value="1"/>
</dbReference>
<dbReference type="HAMAP" id="MF_00059">
    <property type="entry name" value="RNApol_bact_RpoA"/>
    <property type="match status" value="1"/>
</dbReference>
<dbReference type="NCBIfam" id="TIGR02027">
    <property type="entry name" value="rpoA"/>
    <property type="match status" value="1"/>
</dbReference>
<dbReference type="InterPro" id="IPR011773">
    <property type="entry name" value="DNA-dir_RpoA"/>
</dbReference>
<keyword evidence="4 12" id="KW-0240">DNA-directed RNA polymerase</keyword>
<comment type="subunit">
    <text evidence="11 12">Homodimer. The RNAP catalytic core consists of 2 alpha, 1 beta, 1 beta' and 1 omega subunit. When a sigma factor is associated with the core the holoenzyme is formed, which can initiate transcription.</text>
</comment>
<comment type="catalytic activity">
    <reaction evidence="10 12">
        <text>RNA(n) + a ribonucleoside 5'-triphosphate = RNA(n+1) + diphosphate</text>
        <dbReference type="Rhea" id="RHEA:21248"/>
        <dbReference type="Rhea" id="RHEA-COMP:14527"/>
        <dbReference type="Rhea" id="RHEA-COMP:17342"/>
        <dbReference type="ChEBI" id="CHEBI:33019"/>
        <dbReference type="ChEBI" id="CHEBI:61557"/>
        <dbReference type="ChEBI" id="CHEBI:140395"/>
        <dbReference type="EC" id="2.7.7.6"/>
    </reaction>
</comment>
<dbReference type="Gene3D" id="2.170.120.12">
    <property type="entry name" value="DNA-directed RNA polymerase, insert domain"/>
    <property type="match status" value="1"/>
</dbReference>
<feature type="region of interest" description="Alpha C-terminal domain (alpha-CTD)" evidence="12">
    <location>
        <begin position="271"/>
        <end position="340"/>
    </location>
</feature>
<dbReference type="Pfam" id="PF01193">
    <property type="entry name" value="RNA_pol_L"/>
    <property type="match status" value="1"/>
</dbReference>
<evidence type="ECO:0000313" key="14">
    <source>
        <dbReference type="EMBL" id="ACM23197.1"/>
    </source>
</evidence>
<evidence type="ECO:0000256" key="2">
    <source>
        <dbReference type="ARBA" id="ARBA00012418"/>
    </source>
</evidence>
<evidence type="ECO:0000256" key="9">
    <source>
        <dbReference type="ARBA" id="ARBA00033070"/>
    </source>
</evidence>
<dbReference type="eggNOG" id="COG0202">
    <property type="taxonomic scope" value="Bacteria"/>
</dbReference>
<evidence type="ECO:0000256" key="6">
    <source>
        <dbReference type="ARBA" id="ARBA00022695"/>
    </source>
</evidence>
<dbReference type="Gene3D" id="1.10.150.20">
    <property type="entry name" value="5' to 3' exonuclease, C-terminal subdomain"/>
    <property type="match status" value="1"/>
</dbReference>
<gene>
    <name evidence="12" type="primary">rpoA</name>
    <name evidence="14" type="ordered locus">CTN_1021</name>
</gene>
<name>B9K8B4_THENN</name>
<evidence type="ECO:0000256" key="7">
    <source>
        <dbReference type="ARBA" id="ARBA00023163"/>
    </source>
</evidence>
<sequence length="340" mass="39105">MMKMVEFVMPKKLKVEEEREEKDYYYTRFSLSPLERGYAITIGNALRRVLLSSIPSLAIVGVRFIKPEKYHEYDYIEGVKEDILDIILNLKKVQFRVNVTVKDRIKMEVEKKGPGELVAGDIKTPAGIEVANPDLHIATLNSKADLFFEIYAEVGKGFVPVSERDERPEVGWIPIDGVFSPVMKVNFLTENVRVGKRTDYDKLILEVWTKKSIRPEEALRKAADILINHFRIVMEGLPEMKISEEYIITEEDEEEALTAVEGEDQESVENLDVYSKKIDELELSVRSLNCLKRAKIETIGDLMSKTEDELLKIKNFGQKSLDEVKKKLKEKFGLELRKGE</sequence>
<evidence type="ECO:0000256" key="8">
    <source>
        <dbReference type="ARBA" id="ARBA00032524"/>
    </source>
</evidence>